<gene>
    <name evidence="3" type="ORF">LZC94_26630</name>
</gene>
<organism evidence="3 4">
    <name type="scientific">Pendulispora albinea</name>
    <dbReference type="NCBI Taxonomy" id="2741071"/>
    <lineage>
        <taxon>Bacteria</taxon>
        <taxon>Pseudomonadati</taxon>
        <taxon>Myxococcota</taxon>
        <taxon>Myxococcia</taxon>
        <taxon>Myxococcales</taxon>
        <taxon>Sorangiineae</taxon>
        <taxon>Pendulisporaceae</taxon>
        <taxon>Pendulispora</taxon>
    </lineage>
</organism>
<sequence>MKHCILFASVILGGVALSVSGFAADTKAGGAGAGANAAIEAPTVATLAPQQEGFKWGMTRAEVIKLHNQLNGVFDREYNPLLMKMQPGIRMQALESERETRKLQFARSLHEFKEVPSGFDATGLKGEYSYKNNESALVLEGSQKRRFFFFVGTSPGERLWKIYDEVKLVDGGTLGKSYQEAVSRMSSQVSVQGRARNADPARWLNLPYTEWQDGSTHLRIVDRSGERMVGVALEERNTYRNIAQLRPNKLDDPLALDPSIALVTKGEISDPNAKPAPNAAAAETKGNKGAGKAAPKKK</sequence>
<dbReference type="RefSeq" id="WP_394821048.1">
    <property type="nucleotide sequence ID" value="NZ_CP089984.1"/>
</dbReference>
<evidence type="ECO:0000313" key="4">
    <source>
        <dbReference type="Proteomes" id="UP001370348"/>
    </source>
</evidence>
<protein>
    <submittedName>
        <fullName evidence="3">Uncharacterized protein</fullName>
    </submittedName>
</protein>
<reference evidence="3 4" key="1">
    <citation type="submission" date="2021-12" db="EMBL/GenBank/DDBJ databases">
        <title>Discovery of the Pendulisporaceae a myxobacterial family with distinct sporulation behavior and unique specialized metabolism.</title>
        <authorList>
            <person name="Garcia R."/>
            <person name="Popoff A."/>
            <person name="Bader C.D."/>
            <person name="Loehr J."/>
            <person name="Walesch S."/>
            <person name="Walt C."/>
            <person name="Boldt J."/>
            <person name="Bunk B."/>
            <person name="Haeckl F.J.F.P.J."/>
            <person name="Gunesch A.P."/>
            <person name="Birkelbach J."/>
            <person name="Nuebel U."/>
            <person name="Pietschmann T."/>
            <person name="Bach T."/>
            <person name="Mueller R."/>
        </authorList>
    </citation>
    <scope>NUCLEOTIDE SEQUENCE [LARGE SCALE GENOMIC DNA]</scope>
    <source>
        <strain evidence="3 4">MSr11954</strain>
    </source>
</reference>
<feature type="compositionally biased region" description="Low complexity" evidence="1">
    <location>
        <begin position="271"/>
        <end position="284"/>
    </location>
</feature>
<evidence type="ECO:0000313" key="3">
    <source>
        <dbReference type="EMBL" id="WXB11429.1"/>
    </source>
</evidence>
<feature type="signal peptide" evidence="2">
    <location>
        <begin position="1"/>
        <end position="23"/>
    </location>
</feature>
<feature type="chain" id="PRO_5045428050" evidence="2">
    <location>
        <begin position="24"/>
        <end position="298"/>
    </location>
</feature>
<dbReference type="Proteomes" id="UP001370348">
    <property type="component" value="Chromosome"/>
</dbReference>
<evidence type="ECO:0000256" key="1">
    <source>
        <dbReference type="SAM" id="MobiDB-lite"/>
    </source>
</evidence>
<evidence type="ECO:0000256" key="2">
    <source>
        <dbReference type="SAM" id="SignalP"/>
    </source>
</evidence>
<proteinExistence type="predicted"/>
<feature type="region of interest" description="Disordered" evidence="1">
    <location>
        <begin position="266"/>
        <end position="298"/>
    </location>
</feature>
<keyword evidence="2" id="KW-0732">Signal</keyword>
<accession>A0ABZ2LP98</accession>
<dbReference type="EMBL" id="CP089984">
    <property type="protein sequence ID" value="WXB11429.1"/>
    <property type="molecule type" value="Genomic_DNA"/>
</dbReference>
<keyword evidence="4" id="KW-1185">Reference proteome</keyword>
<name>A0ABZ2LP98_9BACT</name>